<evidence type="ECO:0000256" key="6">
    <source>
        <dbReference type="ARBA" id="ARBA00023235"/>
    </source>
</evidence>
<dbReference type="AlphaFoldDB" id="A0A9D5M2J1"/>
<comment type="caution">
    <text evidence="8">The sequence shown here is derived from an EMBL/GenBank/DDBJ whole genome shotgun (WGS) entry which is preliminary data.</text>
</comment>
<dbReference type="PIRSF" id="PIRSF006392">
    <property type="entry name" value="IPGAM_arch"/>
    <property type="match status" value="1"/>
</dbReference>
<proteinExistence type="inferred from homology"/>
<evidence type="ECO:0000256" key="1">
    <source>
        <dbReference type="ARBA" id="ARBA00000370"/>
    </source>
</evidence>
<dbReference type="InterPro" id="IPR006124">
    <property type="entry name" value="Metalloenzyme"/>
</dbReference>
<protein>
    <submittedName>
        <fullName evidence="8">Cofactor-independent phosphoglycerate mutase</fullName>
        <ecNumber evidence="8">5.4.2.12</ecNumber>
    </submittedName>
</protein>
<keyword evidence="5" id="KW-0324">Glycolysis</keyword>
<sequence>MKYIVVLMDGAADTPVAELGGKTPLEAACKPHIDRLASQGEMGMVTTVPQNLPPGSDVANLAVFGYDPQKYYTGRSPLEAVSMNVPLTLTDTTFRANLVTLSDSPAYEDKTMIDYSSDEISTEEAHQLINTLNSRLKTDAYEFFGGISYRHLMVWHHKENNFSLTPPHDISERVIGPYLPKDETLLTLMKQSYEILKEHPVNLARISKGLHPANSLWIWGNGTMPNLDSYQKRFGIRGAVISAVDLVKGIGRCAKLDVIDVPGATGTVTTNFEGKAQAAIKALKDGADFVYIHLEAADEAGHRHEIENKVKAIEYIDSKIVAPVLDWLNASHEPYHILVMPDHPTPLSIRTHTADPVPYVLFRSEAPESHAIRRYTEACAKETGIYQPLGYMLMQSLLKNSI</sequence>
<accession>A0A9D5M2J1</accession>
<dbReference type="Gene3D" id="3.40.720.10">
    <property type="entry name" value="Alkaline Phosphatase, subunit A"/>
    <property type="match status" value="2"/>
</dbReference>
<comment type="catalytic activity">
    <reaction evidence="1">
        <text>(2R)-2-phosphoglycerate = (2R)-3-phosphoglycerate</text>
        <dbReference type="Rhea" id="RHEA:15901"/>
        <dbReference type="ChEBI" id="CHEBI:58272"/>
        <dbReference type="ChEBI" id="CHEBI:58289"/>
        <dbReference type="EC" id="5.4.2.12"/>
    </reaction>
</comment>
<dbReference type="Pfam" id="PF10143">
    <property type="entry name" value="PhosphMutase"/>
    <property type="match status" value="1"/>
</dbReference>
<dbReference type="CDD" id="cd16011">
    <property type="entry name" value="iPGM_like"/>
    <property type="match status" value="1"/>
</dbReference>
<reference evidence="8" key="1">
    <citation type="submission" date="2020-10" db="EMBL/GenBank/DDBJ databases">
        <title>ChiBAC.</title>
        <authorList>
            <person name="Zenner C."/>
            <person name="Hitch T.C.A."/>
            <person name="Clavel T."/>
        </authorList>
    </citation>
    <scope>NUCLEOTIDE SEQUENCE</scope>
    <source>
        <strain evidence="8">DSM 107454</strain>
    </source>
</reference>
<keyword evidence="6 8" id="KW-0413">Isomerase</keyword>
<dbReference type="InterPro" id="IPR004456">
    <property type="entry name" value="Pglycerate_mutase_ApgM"/>
</dbReference>
<dbReference type="EMBL" id="JADCKB010000004">
    <property type="protein sequence ID" value="MBE5039440.1"/>
    <property type="molecule type" value="Genomic_DNA"/>
</dbReference>
<dbReference type="GO" id="GO:0046872">
    <property type="term" value="F:metal ion binding"/>
    <property type="evidence" value="ECO:0007669"/>
    <property type="project" value="InterPro"/>
</dbReference>
<dbReference type="Pfam" id="PF01676">
    <property type="entry name" value="Metalloenzyme"/>
    <property type="match status" value="1"/>
</dbReference>
<dbReference type="NCBIfam" id="NF003242">
    <property type="entry name" value="PRK04200.1"/>
    <property type="match status" value="1"/>
</dbReference>
<dbReference type="GO" id="GO:0006096">
    <property type="term" value="P:glycolytic process"/>
    <property type="evidence" value="ECO:0007669"/>
    <property type="project" value="UniProtKB-KW"/>
</dbReference>
<keyword evidence="9" id="KW-1185">Reference proteome</keyword>
<dbReference type="EC" id="5.4.2.12" evidence="8"/>
<dbReference type="InterPro" id="IPR017850">
    <property type="entry name" value="Alkaline_phosphatase_core_sf"/>
</dbReference>
<comment type="pathway">
    <text evidence="3">Carbohydrate degradation.</text>
</comment>
<evidence type="ECO:0000256" key="5">
    <source>
        <dbReference type="ARBA" id="ARBA00023152"/>
    </source>
</evidence>
<gene>
    <name evidence="8" type="ORF">INF28_03050</name>
</gene>
<comment type="function">
    <text evidence="2">Catalyzes the interconversion of 2-phosphoglycerate and 3-phosphoglycerate.</text>
</comment>
<evidence type="ECO:0000256" key="4">
    <source>
        <dbReference type="ARBA" id="ARBA00005524"/>
    </source>
</evidence>
<organism evidence="8 9">
    <name type="scientific">Ructibacterium gallinarum</name>
    <dbReference type="NCBI Taxonomy" id="2779355"/>
    <lineage>
        <taxon>Bacteria</taxon>
        <taxon>Bacillati</taxon>
        <taxon>Bacillota</taxon>
        <taxon>Clostridia</taxon>
        <taxon>Eubacteriales</taxon>
        <taxon>Oscillospiraceae</taxon>
        <taxon>Ructibacterium</taxon>
    </lineage>
</organism>
<dbReference type="PANTHER" id="PTHR31209:SF4">
    <property type="entry name" value="2,3-BISPHOSPHOGLYCERATE-INDEPENDENT PHOSPHOGLYCERATE MUTASE"/>
    <property type="match status" value="1"/>
</dbReference>
<evidence type="ECO:0000313" key="9">
    <source>
        <dbReference type="Proteomes" id="UP000806542"/>
    </source>
</evidence>
<dbReference type="Proteomes" id="UP000806542">
    <property type="component" value="Unassembled WGS sequence"/>
</dbReference>
<feature type="domain" description="Metalloenzyme" evidence="7">
    <location>
        <begin position="1"/>
        <end position="367"/>
    </location>
</feature>
<evidence type="ECO:0000259" key="7">
    <source>
        <dbReference type="Pfam" id="PF01676"/>
    </source>
</evidence>
<name>A0A9D5M2J1_9FIRM</name>
<dbReference type="GO" id="GO:0004619">
    <property type="term" value="F:phosphoglycerate mutase activity"/>
    <property type="evidence" value="ECO:0007669"/>
    <property type="project" value="UniProtKB-EC"/>
</dbReference>
<dbReference type="NCBIfam" id="TIGR00306">
    <property type="entry name" value="apgM"/>
    <property type="match status" value="1"/>
</dbReference>
<evidence type="ECO:0000313" key="8">
    <source>
        <dbReference type="EMBL" id="MBE5039440.1"/>
    </source>
</evidence>
<dbReference type="SUPFAM" id="SSF53649">
    <property type="entry name" value="Alkaline phosphatase-like"/>
    <property type="match status" value="1"/>
</dbReference>
<comment type="similarity">
    <text evidence="4">Belongs to the BPG-independent phosphoglycerate mutase family. A-PGAM subfamily.</text>
</comment>
<evidence type="ECO:0000256" key="3">
    <source>
        <dbReference type="ARBA" id="ARBA00004921"/>
    </source>
</evidence>
<dbReference type="PANTHER" id="PTHR31209">
    <property type="entry name" value="COFACTOR-INDEPENDENT PHOSPHOGLYCERATE MUTASE"/>
    <property type="match status" value="1"/>
</dbReference>
<evidence type="ECO:0000256" key="2">
    <source>
        <dbReference type="ARBA" id="ARBA00002315"/>
    </source>
</evidence>
<dbReference type="RefSeq" id="WP_226391999.1">
    <property type="nucleotide sequence ID" value="NZ_JADCKB010000004.1"/>
</dbReference>
<dbReference type="NCBIfam" id="TIGR02535">
    <property type="entry name" value="hyp_Hser_kinase"/>
    <property type="match status" value="1"/>
</dbReference>
<dbReference type="InterPro" id="IPR023665">
    <property type="entry name" value="ApgAM_prokaryotes"/>
</dbReference>